<evidence type="ECO:0000259" key="1">
    <source>
        <dbReference type="PROSITE" id="PS50043"/>
    </source>
</evidence>
<dbReference type="SUPFAM" id="SSF46894">
    <property type="entry name" value="C-terminal effector domain of the bipartite response regulators"/>
    <property type="match status" value="1"/>
</dbReference>
<evidence type="ECO:0000313" key="3">
    <source>
        <dbReference type="Proteomes" id="UP001550210"/>
    </source>
</evidence>
<accession>A0ABV2UUQ5</accession>
<dbReference type="Gene3D" id="1.10.10.10">
    <property type="entry name" value="Winged helix-like DNA-binding domain superfamily/Winged helix DNA-binding domain"/>
    <property type="match status" value="1"/>
</dbReference>
<proteinExistence type="predicted"/>
<comment type="caution">
    <text evidence="2">The sequence shown here is derived from an EMBL/GenBank/DDBJ whole genome shotgun (WGS) entry which is preliminary data.</text>
</comment>
<dbReference type="PROSITE" id="PS50043">
    <property type="entry name" value="HTH_LUXR_2"/>
    <property type="match status" value="1"/>
</dbReference>
<organism evidence="2 3">
    <name type="scientific">Streptomyces ossamyceticus</name>
    <dbReference type="NCBI Taxonomy" id="249581"/>
    <lineage>
        <taxon>Bacteria</taxon>
        <taxon>Bacillati</taxon>
        <taxon>Actinomycetota</taxon>
        <taxon>Actinomycetes</taxon>
        <taxon>Kitasatosporales</taxon>
        <taxon>Streptomycetaceae</taxon>
        <taxon>Streptomyces</taxon>
    </lineage>
</organism>
<dbReference type="CDD" id="cd06170">
    <property type="entry name" value="LuxR_C_like"/>
    <property type="match status" value="1"/>
</dbReference>
<evidence type="ECO:0000313" key="2">
    <source>
        <dbReference type="EMBL" id="MET9845289.1"/>
    </source>
</evidence>
<dbReference type="InterPro" id="IPR051797">
    <property type="entry name" value="TrmB-like"/>
</dbReference>
<keyword evidence="3" id="KW-1185">Reference proteome</keyword>
<dbReference type="PANTHER" id="PTHR34293:SF1">
    <property type="entry name" value="HTH-TYPE TRANSCRIPTIONAL REGULATOR TRMBL2"/>
    <property type="match status" value="1"/>
</dbReference>
<dbReference type="PANTHER" id="PTHR34293">
    <property type="entry name" value="HTH-TYPE TRANSCRIPTIONAL REGULATOR TRMBL2"/>
    <property type="match status" value="1"/>
</dbReference>
<feature type="domain" description="HTH luxR-type" evidence="1">
    <location>
        <begin position="256"/>
        <end position="322"/>
    </location>
</feature>
<sequence length="338" mass="36621">MCGDTDRRGGAEAPAEVCGAGLEFYRTALLEGRAPLAQAPDCVREFGLVAAAVDDAEALVPVPPSVATAALAHPLERLILEQRQALASVRASMSQAESVYRTARRDENESSQRLTPAPVITAALDEAIEATRHELLTAHPGGRRPEEVLLKALPRTLTAHGKGVKQRTLYQHTIRAHGPTLDYIKQVTELGVEVRTVDEVFDRMIICDRAVAFIPDMGKDHGTHALKVTDPGVVHFLVSAFEYAWERAKPVVYEHDQQRPALLTDETRLHVLRLMVDGYTDAAIASRLGISTRTVASHLKKVGDLLGSNSRAQLAYLTAKSGLLEDAASGACDCDRPS</sequence>
<dbReference type="InterPro" id="IPR036388">
    <property type="entry name" value="WH-like_DNA-bd_sf"/>
</dbReference>
<protein>
    <submittedName>
        <fullName evidence="2">Helix-turn-helix transcriptional regulator</fullName>
    </submittedName>
</protein>
<dbReference type="InterPro" id="IPR000792">
    <property type="entry name" value="Tscrpt_reg_LuxR_C"/>
</dbReference>
<gene>
    <name evidence="2" type="ORF">ABZZ21_12035</name>
</gene>
<dbReference type="Pfam" id="PF00196">
    <property type="entry name" value="GerE"/>
    <property type="match status" value="1"/>
</dbReference>
<dbReference type="InterPro" id="IPR016032">
    <property type="entry name" value="Sig_transdc_resp-reg_C-effctor"/>
</dbReference>
<name>A0ABV2UUQ5_9ACTN</name>
<dbReference type="RefSeq" id="WP_355396022.1">
    <property type="nucleotide sequence ID" value="NZ_JBEGHN010000012.1"/>
</dbReference>
<dbReference type="SMART" id="SM00421">
    <property type="entry name" value="HTH_LUXR"/>
    <property type="match status" value="1"/>
</dbReference>
<dbReference type="Proteomes" id="UP001550210">
    <property type="component" value="Unassembled WGS sequence"/>
</dbReference>
<dbReference type="EMBL" id="JBEXPZ010000013">
    <property type="protein sequence ID" value="MET9845289.1"/>
    <property type="molecule type" value="Genomic_DNA"/>
</dbReference>
<reference evidence="2 3" key="1">
    <citation type="submission" date="2024-06" db="EMBL/GenBank/DDBJ databases">
        <title>The Natural Products Discovery Center: Release of the First 8490 Sequenced Strains for Exploring Actinobacteria Biosynthetic Diversity.</title>
        <authorList>
            <person name="Kalkreuter E."/>
            <person name="Kautsar S.A."/>
            <person name="Yang D."/>
            <person name="Bader C.D."/>
            <person name="Teijaro C.N."/>
            <person name="Fluegel L."/>
            <person name="Davis C.M."/>
            <person name="Simpson J.R."/>
            <person name="Lauterbach L."/>
            <person name="Steele A.D."/>
            <person name="Gui C."/>
            <person name="Meng S."/>
            <person name="Li G."/>
            <person name="Viehrig K."/>
            <person name="Ye F."/>
            <person name="Su P."/>
            <person name="Kiefer A.F."/>
            <person name="Nichols A."/>
            <person name="Cepeda A.J."/>
            <person name="Yan W."/>
            <person name="Fan B."/>
            <person name="Jiang Y."/>
            <person name="Adhikari A."/>
            <person name="Zheng C.-J."/>
            <person name="Schuster L."/>
            <person name="Cowan T.M."/>
            <person name="Smanski M.J."/>
            <person name="Chevrette M.G."/>
            <person name="De Carvalho L.P.S."/>
            <person name="Shen B."/>
        </authorList>
    </citation>
    <scope>NUCLEOTIDE SEQUENCE [LARGE SCALE GENOMIC DNA]</scope>
    <source>
        <strain evidence="2 3">NPDC006434</strain>
    </source>
</reference>